<reference evidence="1" key="1">
    <citation type="journal article" date="2014" name="Front. Microbiol.">
        <title>High frequency of phylogenetically diverse reductive dehalogenase-homologous genes in deep subseafloor sedimentary metagenomes.</title>
        <authorList>
            <person name="Kawai M."/>
            <person name="Futagami T."/>
            <person name="Toyoda A."/>
            <person name="Takaki Y."/>
            <person name="Nishi S."/>
            <person name="Hori S."/>
            <person name="Arai W."/>
            <person name="Tsubouchi T."/>
            <person name="Morono Y."/>
            <person name="Uchiyama I."/>
            <person name="Ito T."/>
            <person name="Fujiyama A."/>
            <person name="Inagaki F."/>
            <person name="Takami H."/>
        </authorList>
    </citation>
    <scope>NUCLEOTIDE SEQUENCE</scope>
    <source>
        <strain evidence="1">Expedition CK06-06</strain>
    </source>
</reference>
<evidence type="ECO:0008006" key="2">
    <source>
        <dbReference type="Google" id="ProtNLM"/>
    </source>
</evidence>
<sequence>FKARGDDPPFFACLVNTSDIDSNSWIKVITNKGTYETSLMNLENYDIRRYEYFNTPLIEFQKMIERGVMPQTHEHILDKTAVFLAGVKSHRERNGAKVRIDELEDDYYVQADKGVEKYPDGMFKDK</sequence>
<protein>
    <recommendedName>
        <fullName evidence="2">Gfo/Idh/MocA-like oxidoreductase C-terminal domain-containing protein</fullName>
    </recommendedName>
</protein>
<organism evidence="1">
    <name type="scientific">marine sediment metagenome</name>
    <dbReference type="NCBI Taxonomy" id="412755"/>
    <lineage>
        <taxon>unclassified sequences</taxon>
        <taxon>metagenomes</taxon>
        <taxon>ecological metagenomes</taxon>
    </lineage>
</organism>
<evidence type="ECO:0000313" key="1">
    <source>
        <dbReference type="EMBL" id="GAG08665.1"/>
    </source>
</evidence>
<dbReference type="AlphaFoldDB" id="X0USI0"/>
<accession>X0USI0</accession>
<proteinExistence type="predicted"/>
<gene>
    <name evidence="1" type="ORF">S01H1_38891</name>
</gene>
<comment type="caution">
    <text evidence="1">The sequence shown here is derived from an EMBL/GenBank/DDBJ whole genome shotgun (WGS) entry which is preliminary data.</text>
</comment>
<name>X0USI0_9ZZZZ</name>
<dbReference type="EMBL" id="BARS01024504">
    <property type="protein sequence ID" value="GAG08665.1"/>
    <property type="molecule type" value="Genomic_DNA"/>
</dbReference>
<feature type="non-terminal residue" evidence="1">
    <location>
        <position position="1"/>
    </location>
</feature>